<dbReference type="AlphaFoldDB" id="A0A4Y2CSD6"/>
<comment type="caution">
    <text evidence="1">The sequence shown here is derived from an EMBL/GenBank/DDBJ whole genome shotgun (WGS) entry which is preliminary data.</text>
</comment>
<gene>
    <name evidence="1" type="ORF">AVEN_63019_1</name>
</gene>
<dbReference type="EMBL" id="BGPR01000233">
    <property type="protein sequence ID" value="GBM06784.1"/>
    <property type="molecule type" value="Genomic_DNA"/>
</dbReference>
<evidence type="ECO:0000313" key="1">
    <source>
        <dbReference type="EMBL" id="GBM06784.1"/>
    </source>
</evidence>
<organism evidence="1 2">
    <name type="scientific">Araneus ventricosus</name>
    <name type="common">Orbweaver spider</name>
    <name type="synonym">Epeira ventricosa</name>
    <dbReference type="NCBI Taxonomy" id="182803"/>
    <lineage>
        <taxon>Eukaryota</taxon>
        <taxon>Metazoa</taxon>
        <taxon>Ecdysozoa</taxon>
        <taxon>Arthropoda</taxon>
        <taxon>Chelicerata</taxon>
        <taxon>Arachnida</taxon>
        <taxon>Araneae</taxon>
        <taxon>Araneomorphae</taxon>
        <taxon>Entelegynae</taxon>
        <taxon>Araneoidea</taxon>
        <taxon>Araneidae</taxon>
        <taxon>Araneus</taxon>
    </lineage>
</organism>
<reference evidence="1 2" key="1">
    <citation type="journal article" date="2019" name="Sci. Rep.">
        <title>Orb-weaving spider Araneus ventricosus genome elucidates the spidroin gene catalogue.</title>
        <authorList>
            <person name="Kono N."/>
            <person name="Nakamura H."/>
            <person name="Ohtoshi R."/>
            <person name="Moran D.A.P."/>
            <person name="Shinohara A."/>
            <person name="Yoshida Y."/>
            <person name="Fujiwara M."/>
            <person name="Mori M."/>
            <person name="Tomita M."/>
            <person name="Arakawa K."/>
        </authorList>
    </citation>
    <scope>NUCLEOTIDE SEQUENCE [LARGE SCALE GENOMIC DNA]</scope>
</reference>
<protein>
    <submittedName>
        <fullName evidence="1">Uncharacterized protein</fullName>
    </submittedName>
</protein>
<evidence type="ECO:0000313" key="2">
    <source>
        <dbReference type="Proteomes" id="UP000499080"/>
    </source>
</evidence>
<dbReference type="Proteomes" id="UP000499080">
    <property type="component" value="Unassembled WGS sequence"/>
</dbReference>
<name>A0A4Y2CSD6_ARAVE</name>
<proteinExistence type="predicted"/>
<sequence length="112" mass="12534">MSAGVTKRQHTHQSISIRFQQLECKQTALHWVHIDFSSGVIGSRNHIINDFPVTFKLDTGAQVNVCYLYPSHSKAKSTINSPNISWKCAHTLVMLLPVVGEVYFMCSQQSAS</sequence>
<keyword evidence="2" id="KW-1185">Reference proteome</keyword>
<accession>A0A4Y2CSD6</accession>